<feature type="signal peptide" evidence="1">
    <location>
        <begin position="1"/>
        <end position="28"/>
    </location>
</feature>
<proteinExistence type="predicted"/>
<dbReference type="RefSeq" id="WP_290002522.1">
    <property type="nucleotide sequence ID" value="NZ_JAUEPH010000008.1"/>
</dbReference>
<protein>
    <submittedName>
        <fullName evidence="3">Rhodanese-like domain-containing protein</fullName>
    </submittedName>
</protein>
<dbReference type="CDD" id="cd00158">
    <property type="entry name" value="RHOD"/>
    <property type="match status" value="1"/>
</dbReference>
<gene>
    <name evidence="3" type="ORF">QVH07_16265</name>
</gene>
<name>A0ABT7YGR6_9BACT</name>
<accession>A0ABT7YGR6</accession>
<evidence type="ECO:0000313" key="3">
    <source>
        <dbReference type="EMBL" id="MDN3205717.1"/>
    </source>
</evidence>
<reference evidence="3" key="1">
    <citation type="submission" date="2023-06" db="EMBL/GenBank/DDBJ databases">
        <title>Robiginitalea aurantiacus sp. nov. and Algoriphagus sediminis sp. nov., isolated from coastal sediment.</title>
        <authorList>
            <person name="Zhou Z.Y."/>
            <person name="An J."/>
            <person name="Jia Y.W."/>
            <person name="Du Z.J."/>
        </authorList>
    </citation>
    <scope>NUCLEOTIDE SEQUENCE</scope>
    <source>
        <strain evidence="3">C2-7</strain>
    </source>
</reference>
<dbReference type="PANTHER" id="PTHR44086:SF10">
    <property type="entry name" value="THIOSULFATE SULFURTRANSFERASE_RHODANESE-LIKE DOMAIN-CONTAINING PROTEIN 3"/>
    <property type="match status" value="1"/>
</dbReference>
<dbReference type="Pfam" id="PF00581">
    <property type="entry name" value="Rhodanese"/>
    <property type="match status" value="1"/>
</dbReference>
<evidence type="ECO:0000256" key="1">
    <source>
        <dbReference type="SAM" id="SignalP"/>
    </source>
</evidence>
<feature type="chain" id="PRO_5045841490" evidence="1">
    <location>
        <begin position="29"/>
        <end position="137"/>
    </location>
</feature>
<dbReference type="EMBL" id="JAUEPH010000008">
    <property type="protein sequence ID" value="MDN3205717.1"/>
    <property type="molecule type" value="Genomic_DNA"/>
</dbReference>
<dbReference type="Gene3D" id="3.40.250.10">
    <property type="entry name" value="Rhodanese-like domain"/>
    <property type="match status" value="1"/>
</dbReference>
<dbReference type="SMART" id="SM00450">
    <property type="entry name" value="RHOD"/>
    <property type="match status" value="1"/>
</dbReference>
<evidence type="ECO:0000313" key="4">
    <source>
        <dbReference type="Proteomes" id="UP001171916"/>
    </source>
</evidence>
<dbReference type="PANTHER" id="PTHR44086">
    <property type="entry name" value="THIOSULFATE SULFURTRANSFERASE RDL2, MITOCHONDRIAL-RELATED"/>
    <property type="match status" value="1"/>
</dbReference>
<sequence>MNNSTFKKWLSLSLVMFLFTLSLTTTLAQDQKIKTVSVDELEKIQETGSQNVILDVRTPPEIAEGYIEGSIFSDFLGDSFLDEIKKLDKSKTYFVVCKAGVRASKATLQMQDLGFPNVFVLEGGMDSWLKNGKPIIK</sequence>
<dbReference type="InterPro" id="IPR001763">
    <property type="entry name" value="Rhodanese-like_dom"/>
</dbReference>
<comment type="caution">
    <text evidence="3">The sequence shown here is derived from an EMBL/GenBank/DDBJ whole genome shotgun (WGS) entry which is preliminary data.</text>
</comment>
<dbReference type="InterPro" id="IPR036873">
    <property type="entry name" value="Rhodanese-like_dom_sf"/>
</dbReference>
<dbReference type="PROSITE" id="PS50206">
    <property type="entry name" value="RHODANESE_3"/>
    <property type="match status" value="1"/>
</dbReference>
<feature type="domain" description="Rhodanese" evidence="2">
    <location>
        <begin position="52"/>
        <end position="137"/>
    </location>
</feature>
<keyword evidence="1" id="KW-0732">Signal</keyword>
<dbReference type="SUPFAM" id="SSF52821">
    <property type="entry name" value="Rhodanese/Cell cycle control phosphatase"/>
    <property type="match status" value="1"/>
</dbReference>
<organism evidence="3 4">
    <name type="scientific">Algoriphagus sediminis</name>
    <dbReference type="NCBI Taxonomy" id="3057113"/>
    <lineage>
        <taxon>Bacteria</taxon>
        <taxon>Pseudomonadati</taxon>
        <taxon>Bacteroidota</taxon>
        <taxon>Cytophagia</taxon>
        <taxon>Cytophagales</taxon>
        <taxon>Cyclobacteriaceae</taxon>
        <taxon>Algoriphagus</taxon>
    </lineage>
</organism>
<keyword evidence="4" id="KW-1185">Reference proteome</keyword>
<dbReference type="Proteomes" id="UP001171916">
    <property type="component" value="Unassembled WGS sequence"/>
</dbReference>
<evidence type="ECO:0000259" key="2">
    <source>
        <dbReference type="PROSITE" id="PS50206"/>
    </source>
</evidence>